<dbReference type="InterPro" id="IPR001841">
    <property type="entry name" value="Znf_RING"/>
</dbReference>
<dbReference type="EMBL" id="JAATIS010002524">
    <property type="protein sequence ID" value="KAG2464845.1"/>
    <property type="molecule type" value="Genomic_DNA"/>
</dbReference>
<dbReference type="InterPro" id="IPR017907">
    <property type="entry name" value="Znf_RING_CS"/>
</dbReference>
<dbReference type="PROSITE" id="PS00518">
    <property type="entry name" value="ZF_RING_1"/>
    <property type="match status" value="1"/>
</dbReference>
<dbReference type="InterPro" id="IPR012677">
    <property type="entry name" value="Nucleotide-bd_a/b_plait_sf"/>
</dbReference>
<evidence type="ECO:0000256" key="3">
    <source>
        <dbReference type="ARBA" id="ARBA00022664"/>
    </source>
</evidence>
<feature type="domain" description="RING-type" evidence="14">
    <location>
        <begin position="66"/>
        <end position="104"/>
    </location>
</feature>
<dbReference type="PANTHER" id="PTHR13976">
    <property type="entry name" value="HETEROGENEOUS NUCLEAR RIBONUCLEOPROTEIN-RELATED"/>
    <property type="match status" value="1"/>
</dbReference>
<dbReference type="InterPro" id="IPR013083">
    <property type="entry name" value="Znf_RING/FYVE/PHD"/>
</dbReference>
<dbReference type="PROSITE" id="PS50102">
    <property type="entry name" value="RRM"/>
    <property type="match status" value="1"/>
</dbReference>
<keyword evidence="3" id="KW-0507">mRNA processing</keyword>
<keyword evidence="10" id="KW-0539">Nucleus</keyword>
<dbReference type="CDD" id="cd12736">
    <property type="entry name" value="RRM1_ESRP1"/>
    <property type="match status" value="1"/>
</dbReference>
<dbReference type="GO" id="GO:0006397">
    <property type="term" value="P:mRNA processing"/>
    <property type="evidence" value="ECO:0007669"/>
    <property type="project" value="UniProtKB-KW"/>
</dbReference>
<evidence type="ECO:0000256" key="2">
    <source>
        <dbReference type="ARBA" id="ARBA00008866"/>
    </source>
</evidence>
<evidence type="ECO:0000256" key="5">
    <source>
        <dbReference type="ARBA" id="ARBA00022737"/>
    </source>
</evidence>
<sequence length="699" mass="77595">MSQLIKVKEALFILHYDVSTMASSTCGSGDPIGLCWFDRNQGQALASNMGYDIERFVGYVNEGLLCCICQDVLENPLQAPCEHAFCSTCIHGWLVHHHNCPEDRQSLDVSALQPLFRYMKNDLKRLLIRCRNREHGCNMVCSLESIDLHEREFLILNARYADLNIEVDSSTYSSSQVQMMAKIILTMASDPFSHTFIEPERVNHKFETGTCSKMEIVDDNTVIRARGLPWQSSDQDIARFFRGLNIAKGGAALCLNAQGRRNGEALVRFVSEEHRDLALQRHKHHMGNRYIEVYKATGEDFIKIAGGTSNEVAQFLSKENQIIIRMRGLPFTATAEEVLAFFGPSCLVTGGKEGILFVKYPDGRPTGDAFVLFACEEYSQNALKKHKDILGKRYIELFKSTAAEVQQVLNRFTSTPLIPITPPPIIPVLPQPFVPPPSTRDCVRLRGLPYVATIEDILEFLGEHTADIRPHGVHMVLNQQGRPSGDAFIQMKSTDRAFLTAQKCHKKTMKDRYIEVFQCSAEEMNIVLMGGTLNRNGLSPPPCLSPPLYAFPPPAAVIPAEAATLYQPQVLLSPRALQPSTAFYPAGAQLFMNYTAYYPSPPGSPTSLNYFPSAAAAPTVAPQPGAMIRMQSMAYGAGVKDILNLFHGYQIPPESLMTTSNCYGQSGSDALVTVPTLQSVKQDINHHCLGSHFLDLQLL</sequence>
<dbReference type="Gene3D" id="3.30.40.10">
    <property type="entry name" value="Zinc/RING finger domain, C3HC4 (zinc finger)"/>
    <property type="match status" value="1"/>
</dbReference>
<evidence type="ECO:0000313" key="16">
    <source>
        <dbReference type="EMBL" id="KAG2464845.1"/>
    </source>
</evidence>
<evidence type="ECO:0000256" key="10">
    <source>
        <dbReference type="ARBA" id="ARBA00023242"/>
    </source>
</evidence>
<dbReference type="SUPFAM" id="SSF54928">
    <property type="entry name" value="RNA-binding domain, RBD"/>
    <property type="match status" value="3"/>
</dbReference>
<evidence type="ECO:0000256" key="7">
    <source>
        <dbReference type="ARBA" id="ARBA00022833"/>
    </source>
</evidence>
<dbReference type="Pfam" id="PF13923">
    <property type="entry name" value="zf-C3HC4_2"/>
    <property type="match status" value="1"/>
</dbReference>
<dbReference type="CDD" id="cd12739">
    <property type="entry name" value="RRM2_ESRP1"/>
    <property type="match status" value="1"/>
</dbReference>
<evidence type="ECO:0000256" key="12">
    <source>
        <dbReference type="PROSITE-ProRule" id="PRU00175"/>
    </source>
</evidence>
<dbReference type="SMART" id="SM00360">
    <property type="entry name" value="RRM"/>
    <property type="match status" value="3"/>
</dbReference>
<evidence type="ECO:0000313" key="17">
    <source>
        <dbReference type="Proteomes" id="UP000886611"/>
    </source>
</evidence>
<organism evidence="16 17">
    <name type="scientific">Polypterus senegalus</name>
    <name type="common">Senegal bichir</name>
    <dbReference type="NCBI Taxonomy" id="55291"/>
    <lineage>
        <taxon>Eukaryota</taxon>
        <taxon>Metazoa</taxon>
        <taxon>Chordata</taxon>
        <taxon>Craniata</taxon>
        <taxon>Vertebrata</taxon>
        <taxon>Euteleostomi</taxon>
        <taxon>Actinopterygii</taxon>
        <taxon>Polypteriformes</taxon>
        <taxon>Polypteridae</taxon>
        <taxon>Polypterus</taxon>
    </lineage>
</organism>
<evidence type="ECO:0000256" key="4">
    <source>
        <dbReference type="ARBA" id="ARBA00022723"/>
    </source>
</evidence>
<dbReference type="AlphaFoldDB" id="A0A8X7XCE7"/>
<feature type="non-terminal residue" evidence="16">
    <location>
        <position position="1"/>
    </location>
</feature>
<dbReference type="InterPro" id="IPR000504">
    <property type="entry name" value="RRM_dom"/>
</dbReference>
<protein>
    <submittedName>
        <fullName evidence="16">ESRP1 protein</fullName>
    </submittedName>
</protein>
<dbReference type="FunFam" id="3.30.70.330:FF:000056">
    <property type="entry name" value="epithelial splicing regulatory protein 1 isoform X1"/>
    <property type="match status" value="1"/>
</dbReference>
<dbReference type="Gene3D" id="3.30.70.330">
    <property type="match status" value="3"/>
</dbReference>
<comment type="function">
    <text evidence="11">mRNA splicing factor that regulates the formation of epithelial cell-specific isoforms. Specifically regulates the expression of FGFR2-IIIb, an epithelial cell-specific isoform of fgfr2. Acts by directly binding specific sequences in mRNAs. Binds the GU-rich sequence motifs in the ISE/ISS-3, a cis-element regulatory region present in the mRNA of fgfr2.</text>
</comment>
<comment type="similarity">
    <text evidence="2">Belongs to the ESRP family.</text>
</comment>
<dbReference type="SMART" id="SM00184">
    <property type="entry name" value="RING"/>
    <property type="match status" value="1"/>
</dbReference>
<keyword evidence="17" id="KW-1185">Reference proteome</keyword>
<dbReference type="GO" id="GO:0008380">
    <property type="term" value="P:RNA splicing"/>
    <property type="evidence" value="ECO:0007669"/>
    <property type="project" value="UniProtKB-KW"/>
</dbReference>
<evidence type="ECO:0000259" key="14">
    <source>
        <dbReference type="PROSITE" id="PS50089"/>
    </source>
</evidence>
<keyword evidence="9" id="KW-0508">mRNA splicing</keyword>
<evidence type="ECO:0000256" key="1">
    <source>
        <dbReference type="ARBA" id="ARBA00004123"/>
    </source>
</evidence>
<keyword evidence="8 13" id="KW-0694">RNA-binding</keyword>
<gene>
    <name evidence="16" type="primary">Esrp1</name>
    <name evidence="16" type="ORF">GTO96_0009578</name>
</gene>
<evidence type="ECO:0000256" key="9">
    <source>
        <dbReference type="ARBA" id="ARBA00023187"/>
    </source>
</evidence>
<evidence type="ECO:0000259" key="15">
    <source>
        <dbReference type="PROSITE" id="PS50102"/>
    </source>
</evidence>
<dbReference type="InterPro" id="IPR034427">
    <property type="entry name" value="ESRP1_RRM1"/>
</dbReference>
<dbReference type="InterPro" id="IPR035979">
    <property type="entry name" value="RBD_domain_sf"/>
</dbReference>
<evidence type="ECO:0000256" key="13">
    <source>
        <dbReference type="PROSITE-ProRule" id="PRU00176"/>
    </source>
</evidence>
<dbReference type="FunFam" id="3.30.70.330:FF:000070">
    <property type="entry name" value="Epithelial splicing regulatory protein 1"/>
    <property type="match status" value="1"/>
</dbReference>
<dbReference type="GO" id="GO:0005634">
    <property type="term" value="C:nucleus"/>
    <property type="evidence" value="ECO:0007669"/>
    <property type="project" value="UniProtKB-SubCell"/>
</dbReference>
<keyword evidence="6 12" id="KW-0863">Zinc-finger</keyword>
<dbReference type="PROSITE" id="PS50089">
    <property type="entry name" value="ZF_RING_2"/>
    <property type="match status" value="1"/>
</dbReference>
<evidence type="ECO:0000256" key="8">
    <source>
        <dbReference type="ARBA" id="ARBA00022884"/>
    </source>
</evidence>
<proteinExistence type="inferred from homology"/>
<comment type="subcellular location">
    <subcellularLocation>
        <location evidence="1">Nucleus</location>
    </subcellularLocation>
</comment>
<feature type="domain" description="RRM" evidence="15">
    <location>
        <begin position="221"/>
        <end position="298"/>
    </location>
</feature>
<dbReference type="GO" id="GO:0003723">
    <property type="term" value="F:RNA binding"/>
    <property type="evidence" value="ECO:0007669"/>
    <property type="project" value="UniProtKB-UniRule"/>
</dbReference>
<evidence type="ECO:0000256" key="11">
    <source>
        <dbReference type="ARBA" id="ARBA00055335"/>
    </source>
</evidence>
<dbReference type="SUPFAM" id="SSF57850">
    <property type="entry name" value="RING/U-box"/>
    <property type="match status" value="1"/>
</dbReference>
<dbReference type="CDD" id="cd12742">
    <property type="entry name" value="RRM3_ESRP1_ESRP2"/>
    <property type="match status" value="1"/>
</dbReference>
<name>A0A8X7XCE7_POLSE</name>
<reference evidence="16 17" key="1">
    <citation type="journal article" date="2021" name="Cell">
        <title>Tracing the genetic footprints of vertebrate landing in non-teleost ray-finned fishes.</title>
        <authorList>
            <person name="Bi X."/>
            <person name="Wang K."/>
            <person name="Yang L."/>
            <person name="Pan H."/>
            <person name="Jiang H."/>
            <person name="Wei Q."/>
            <person name="Fang M."/>
            <person name="Yu H."/>
            <person name="Zhu C."/>
            <person name="Cai Y."/>
            <person name="He Y."/>
            <person name="Gan X."/>
            <person name="Zeng H."/>
            <person name="Yu D."/>
            <person name="Zhu Y."/>
            <person name="Jiang H."/>
            <person name="Qiu Q."/>
            <person name="Yang H."/>
            <person name="Zhang Y.E."/>
            <person name="Wang W."/>
            <person name="Zhu M."/>
            <person name="He S."/>
            <person name="Zhang G."/>
        </authorList>
    </citation>
    <scope>NUCLEOTIDE SEQUENCE [LARGE SCALE GENOMIC DNA]</scope>
    <source>
        <strain evidence="16">Bchr_013</strain>
    </source>
</reference>
<accession>A0A8X7XCE7</accession>
<evidence type="ECO:0000256" key="6">
    <source>
        <dbReference type="ARBA" id="ARBA00022771"/>
    </source>
</evidence>
<dbReference type="InterPro" id="IPR050666">
    <property type="entry name" value="ESRP"/>
</dbReference>
<dbReference type="FunFam" id="3.30.70.330:FF:000041">
    <property type="entry name" value="Epithelial splicing regulatory protein 1"/>
    <property type="match status" value="1"/>
</dbReference>
<keyword evidence="7" id="KW-0862">Zinc</keyword>
<dbReference type="Proteomes" id="UP000886611">
    <property type="component" value="Unassembled WGS sequence"/>
</dbReference>
<keyword evidence="5" id="KW-0677">Repeat</keyword>
<keyword evidence="4" id="KW-0479">Metal-binding</keyword>
<feature type="non-terminal residue" evidence="16">
    <location>
        <position position="699"/>
    </location>
</feature>
<dbReference type="GO" id="GO:0008270">
    <property type="term" value="F:zinc ion binding"/>
    <property type="evidence" value="ECO:0007669"/>
    <property type="project" value="UniProtKB-KW"/>
</dbReference>
<comment type="caution">
    <text evidence="16">The sequence shown here is derived from an EMBL/GenBank/DDBJ whole genome shotgun (WGS) entry which is preliminary data.</text>
</comment>